<name>A0AAP2DYK7_9BACT</name>
<evidence type="ECO:0008006" key="3">
    <source>
        <dbReference type="Google" id="ProtNLM"/>
    </source>
</evidence>
<proteinExistence type="predicted"/>
<evidence type="ECO:0000313" key="1">
    <source>
        <dbReference type="EMBL" id="MBT1708442.1"/>
    </source>
</evidence>
<dbReference type="PROSITE" id="PS51257">
    <property type="entry name" value="PROKAR_LIPOPROTEIN"/>
    <property type="match status" value="1"/>
</dbReference>
<gene>
    <name evidence="1" type="ORF">KK062_09415</name>
</gene>
<dbReference type="EMBL" id="JAHESE010000006">
    <property type="protein sequence ID" value="MBT1708442.1"/>
    <property type="molecule type" value="Genomic_DNA"/>
</dbReference>
<reference evidence="1 2" key="1">
    <citation type="submission" date="2021-05" db="EMBL/GenBank/DDBJ databases">
        <title>A Polyphasic approach of four new species of the genus Ohtaekwangia: Ohtaekwangia histidinii sp. nov., Ohtaekwangia cretensis sp. nov., Ohtaekwangia indiensis sp. nov., Ohtaekwangia reichenbachii sp. nov. from diverse environment.</title>
        <authorList>
            <person name="Octaviana S."/>
        </authorList>
    </citation>
    <scope>NUCLEOTIDE SEQUENCE [LARGE SCALE GENOMIC DNA]</scope>
    <source>
        <strain evidence="1 2">PWU5</strain>
    </source>
</reference>
<protein>
    <recommendedName>
        <fullName evidence="3">Lipoprotein</fullName>
    </recommendedName>
</protein>
<organism evidence="1 2">
    <name type="scientific">Dawidia cretensis</name>
    <dbReference type="NCBI Taxonomy" id="2782350"/>
    <lineage>
        <taxon>Bacteria</taxon>
        <taxon>Pseudomonadati</taxon>
        <taxon>Bacteroidota</taxon>
        <taxon>Cytophagia</taxon>
        <taxon>Cytophagales</taxon>
        <taxon>Chryseotaleaceae</taxon>
        <taxon>Dawidia</taxon>
    </lineage>
</organism>
<dbReference type="AlphaFoldDB" id="A0AAP2DYK7"/>
<evidence type="ECO:0000313" key="2">
    <source>
        <dbReference type="Proteomes" id="UP001319080"/>
    </source>
</evidence>
<dbReference type="RefSeq" id="WP_254084033.1">
    <property type="nucleotide sequence ID" value="NZ_JAHESE010000006.1"/>
</dbReference>
<accession>A0AAP2DYK7</accession>
<comment type="caution">
    <text evidence="1">The sequence shown here is derived from an EMBL/GenBank/DDBJ whole genome shotgun (WGS) entry which is preliminary data.</text>
</comment>
<sequence length="253" mass="27802">MKTFYFLPVILFVAVGCSIFEGYYDDNFNQPQPPSLAFTKVYPGVAEFRVYQEILSTIELPADSFINSVSITKFPSAQKSAMWFFTKVYGKPGNAVDSLLLFQISESTQDTEVIPLGYSVRTILDGANVDLKILDAGAGITGQPQCRGYYSGTFLLTLASVPVGLGRVEGFVAYDGELSLEFKSPRDFNRLVGYGIDAASTDFMFSGGFMTAKNDTIASLVDTLHVRDSFLTAKFKMASSDYDTLTLNLSRIQ</sequence>
<keyword evidence="2" id="KW-1185">Reference proteome</keyword>
<dbReference type="Proteomes" id="UP001319080">
    <property type="component" value="Unassembled WGS sequence"/>
</dbReference>